<feature type="region of interest" description="Disordered" evidence="1">
    <location>
        <begin position="2005"/>
        <end position="2040"/>
    </location>
</feature>
<reference evidence="2 3" key="1">
    <citation type="journal article" date="2023" name="Insect Mol. Biol.">
        <title>Genome sequencing provides insights into the evolution of gene families encoding plant cell wall-degrading enzymes in longhorned beetles.</title>
        <authorList>
            <person name="Shin N.R."/>
            <person name="Okamura Y."/>
            <person name="Kirsch R."/>
            <person name="Pauchet Y."/>
        </authorList>
    </citation>
    <scope>NUCLEOTIDE SEQUENCE [LARGE SCALE GENOMIC DNA]</scope>
    <source>
        <strain evidence="2">EAD_L_NR</strain>
    </source>
</reference>
<feature type="region of interest" description="Disordered" evidence="1">
    <location>
        <begin position="1667"/>
        <end position="1703"/>
    </location>
</feature>
<feature type="region of interest" description="Disordered" evidence="1">
    <location>
        <begin position="3982"/>
        <end position="4280"/>
    </location>
</feature>
<dbReference type="EMBL" id="JANEYG010000002">
    <property type="protein sequence ID" value="KAJ8924663.1"/>
    <property type="molecule type" value="Genomic_DNA"/>
</dbReference>
<feature type="compositionally biased region" description="Basic and acidic residues" evidence="1">
    <location>
        <begin position="3758"/>
        <end position="3769"/>
    </location>
</feature>
<feature type="region of interest" description="Disordered" evidence="1">
    <location>
        <begin position="3834"/>
        <end position="3870"/>
    </location>
</feature>
<feature type="region of interest" description="Disordered" evidence="1">
    <location>
        <begin position="2604"/>
        <end position="2659"/>
    </location>
</feature>
<keyword evidence="3" id="KW-1185">Reference proteome</keyword>
<feature type="compositionally biased region" description="Basic and acidic residues" evidence="1">
    <location>
        <begin position="2097"/>
        <end position="2112"/>
    </location>
</feature>
<feature type="region of interest" description="Disordered" evidence="1">
    <location>
        <begin position="1472"/>
        <end position="1591"/>
    </location>
</feature>
<protein>
    <recommendedName>
        <fullName evidence="4">PHD finger protein 10</fullName>
    </recommendedName>
</protein>
<feature type="compositionally biased region" description="Basic and acidic residues" evidence="1">
    <location>
        <begin position="2643"/>
        <end position="2659"/>
    </location>
</feature>
<feature type="compositionally biased region" description="Basic and acidic residues" evidence="1">
    <location>
        <begin position="2615"/>
        <end position="2632"/>
    </location>
</feature>
<feature type="compositionally biased region" description="Polar residues" evidence="1">
    <location>
        <begin position="3997"/>
        <end position="4008"/>
    </location>
</feature>
<feature type="compositionally biased region" description="Low complexity" evidence="1">
    <location>
        <begin position="2223"/>
        <end position="2232"/>
    </location>
</feature>
<feature type="compositionally biased region" description="Polar residues" evidence="1">
    <location>
        <begin position="394"/>
        <end position="416"/>
    </location>
</feature>
<feature type="compositionally biased region" description="Basic and acidic residues" evidence="1">
    <location>
        <begin position="4036"/>
        <end position="4048"/>
    </location>
</feature>
<feature type="compositionally biased region" description="Polar residues" evidence="1">
    <location>
        <begin position="2264"/>
        <end position="2276"/>
    </location>
</feature>
<feature type="region of interest" description="Disordered" evidence="1">
    <location>
        <begin position="3736"/>
        <end position="3777"/>
    </location>
</feature>
<feature type="compositionally biased region" description="Basic and acidic residues" evidence="1">
    <location>
        <begin position="2177"/>
        <end position="2200"/>
    </location>
</feature>
<feature type="region of interest" description="Disordered" evidence="1">
    <location>
        <begin position="135"/>
        <end position="246"/>
    </location>
</feature>
<evidence type="ECO:0000313" key="3">
    <source>
        <dbReference type="Proteomes" id="UP001159042"/>
    </source>
</evidence>
<comment type="caution">
    <text evidence="2">The sequence shown here is derived from an EMBL/GenBank/DDBJ whole genome shotgun (WGS) entry which is preliminary data.</text>
</comment>
<feature type="compositionally biased region" description="Basic and acidic residues" evidence="1">
    <location>
        <begin position="2072"/>
        <end position="2088"/>
    </location>
</feature>
<accession>A0AAV8WE93</accession>
<feature type="compositionally biased region" description="Polar residues" evidence="1">
    <location>
        <begin position="69"/>
        <end position="81"/>
    </location>
</feature>
<proteinExistence type="predicted"/>
<feature type="region of interest" description="Disordered" evidence="1">
    <location>
        <begin position="2063"/>
        <end position="2112"/>
    </location>
</feature>
<sequence length="4354" mass="484226">MVIFEEEVVSSPKYIKRQKAENHMKITLRGKQGSIISNHRPFKCEDEDKKPEPKPEVVDLSSDDESRTVNDINRNSTGRTRNKATTENAIIIDEVIIIDDDCEPAIESNPSTTQRNDLIHDLVLSSDEEELINTVSKAKEEPRNDEDDTEGNTEEKQQKPATKPAPESKPNKSGDNDGDAETSHKINADQSRETDAAKTDLNVSKEVCTSPSSLVTNTYNDSSNILETDSTDKQKQIEESVDDEPIYDLEAHQASVLATPELEQKSFTCKTNFKEDIVPLTGNEASGKPLVQSEINDKKKIYVKNTVTDSVRVSIKLPLADIEKCISAKTDKGQLNITGSSSEKLAEITRVDTEKNKEIQKSEEILKHQDGITSSVVLDVEIPVHGKSPDTRSSETGADTQTTSEDTEKNNSTIDQETVADVNDSIKSIVDNNPEAIGSDGVVVNKDGETDETPDQTVGAFVKEIESDFTDKAEQENDNKPSKKSSTVTDADVKFNIMLNEDEPADVQLTACDESDVDAAHEPNTKESCTKLAEVKEAPEIVDSPTGVEKYPDQLHVDPEHINPNQIQTPHRNLHEIDVIEGPSVASLEERQTEILKIDQAEADEQMTEGDRIKENALNDKFENVEVEGTEKRKENFVVNDDVNTSFEVVQHVGETEHINPHQIQTPDINQNEIDVIEEQSVTSLEERQTEILEIDQMEADEQMTEGDRIKENALNDKFENVEDDGTEARKDTFVITGDVNTSFEVVQHAGETEHIIQTPDTNQNEIDIIEEQCVTSLEERQTEILEIDQAEVDEQMTEGDGIKENALNDKFENVEVEDTEERKENCVVTGDVNTSFEVAQDLDIQSLEGMATEGDDHEETTAVATNTGLVKENIDNEETFNITINKTNTDSGNTEVAKTESEVFDEGVKMSVEVINYETAVEESINTEQCGHSENIEIEELTTEMTLPVDANFTSIDAQDAKVIVESQELLHFDHVVEEVQITTEDEAHLLVNDHTSTDVDDIISRAYNVEHPESPTNVEETNSQDTSNNHFEEVGECQDTCPMTNAPEDIHCAHEVELSDLNVQKEEIVTETGTLEAEIPQELILNQQVSQTCHQIKSPQFNSQIITENAPIQIPSLLQKIDALKKIGTEVLIRSDRPIPEQQVETLDISDIPNENDSLDLLAMVASQVPKQDLACGTQTKPEVVKRKRKGKLSRTKAKPVIQSKSITECKKTKQIEICKPNDFVINNSRAPPPANNVYTHKLPVPDVHLTSEDSNDSEGNLLIDEDADVKTNKHTKITDFEKKSVFTYYDEDTVEENIVFVCEPKVKGTVMISIPDTFTDSFEILKAIEEFDPDIKKDSTGKLSTDTPLLSREVIKADFSDSVPLGNHEDGEKGMDNKPKVCKPVTSQESLPVLEQVKRRTFRTKAEQKIYDKLSLKPYVSIERLNISFGKEESAYKQTRSKSLDVGVMRNLSTERLFDETKTLKCTTHPVTESQQVNSDSREHANEITPVQLKYDSSDKTAGVKDAEESDDDVPLSQRTVSSDKQMKKLDGRPTKKSRKGKLSRRDPQKEVTEKECKVKRRSSKNKLVMTSVERRRSTRSSVHKEKESKDSIVESVTTVSCINATVLVELPVPVLEDSIACNSFIPKDFKTEAGSTVTENKVVSQDTLQSTCEPSYDELNNSNTKCYRPEKRGKSISRRNLNKSENSLSKNEQKKEEGVQLLEGTEQNVFSLDKKYLTHPKLRRKSGVKNENISKMNPSGQNKIILEQVELSTSEVEILSRCKNTVSPTTEKLKKKLESDFKLNTSGLRDEEVFNNSDTEDDVPLSNLENKSHTAAREICFTDSQSTTLSEVSVAVTVEVTASHHDAEERKEWEKDGVEEELFKNLGVLPQEEQPVQSIGPDLKVITGQDNKLEEINTVVDPIELKASDIKVEIVNLPSDPINHNIENNVILFEKVICSNDGDMSVMESGTELFCKDDTVKMKAANPGIIVDDSTSISENFTEQNLIENDGSLDNVPLSERTMVSKNVPNKLEIVNRNTGKRKTKRTSSSSETKHKSFKRLYVKEKLVEIDKKVCTDKNKINKNKQKPKPDKSTKKSKTAKQEMDIEDSDAVEIQKDTSDNKKLDDCEPSKNIIEKSAESIVQLKGHAKTVKTYTVNTEKKFPEVNKIPDQEVKIEKKKIAAHLSCSSAEDVTEMKATRGGKVRSDPSESELKHGTVETPKIEPLSKSVMDLLEDKTNSKPSTSSSSFEKSKISSKKPTTVPKIETGSASRGSRKKKCSDTLSRGNAQKTVDQVQKIETSVSVKTVTDKILPVSSTDVSLNCNTGVPLTDTSSYVEICTETSKIPHEQEGSLDNHKNIPDEIAKENKQGNESKSVDKVKPDDIVENKSNMDIVEEASLNVGDTKTDSVTKLDADQNKSSNKNIDVPVPEIEKTAELSSIEGSLLDKVNSESSFVGVVGNKLDDSAAVAATVENSSKADEGTTLDKFGLLDVNEADKPKEFTELLFQQAQTIDTNQIEALHKGDGIIKNLPTKSEDETTPVESKTVDDNNKTDVVPDKSIEVDIVFPEINPEGVMSEETEIQQIEISNEVKSAVVNDVSIEAKDLRLKNIKIETGNDAVIKSSQQNVDSSLDEMKGRIQSKPEDPKQQDTPEIDILIKTTSKEEKFNSRAESRKTRDLRDLKIKSIEDTFNEYLTKSKKTSTNASSHQKRKRDALDKDKNGNKKKIKLPETCLGVSVTNEAPSCSNQSLIKLHSPTSTRKKDKKSIESIINHLKEEKKTNSELEPELNSSSAKVNINDLKEKLSKKIKGSSVSHLNEELQNTERHATTVDFDKVTPKSELVKASNQEGLQNADRIEVDDSKDSLSMEGVGLCQPPSVSCTTITTNEKENDTAANVDISVKESCESGVTEITNKVIVNTADSMQIAEVTNIDYRMSTVDEATCNIMDNSDIDKSDGSKETPLSELKSIEDIEEQSQNINIVPTTEILLKQVTASASQPDVTREIVASSQNREGEVGMNDTLGMVDPSSVIKSEVVSKPSVLTEFIPTAVTEENNHNETLVMPTTSLDTSQNAEQDANLAKGSFSGTCLEISADKILTEPVLPCVESFFTENVDEEPDLLNRSSLLDVDPITSVDRVTETVSSDAVHMISNMIATTISSTSSMLPCVSSTSTMELFITATSQAGIKGQFISPNEVSTDKSMSDTQLNEKVASDESSTCIFPFNQQVNNNTRILDSPSIELNLQDGPFGNIPMDSDPPFDLISSNSIIPTSHGGSFMKEIPVSSAECNSNDTTDHNYTQLGGPLLSGRPEEKNIFKTFNNKHVNDCPKEFPLNDNQLQEFSQFTEPFDSDKLKLDNEYAVNNLVMLVGQTSSVTNSFTSDLNLAADLDGMNLIEECSEEYITSEENNSTLDTTISIDPVDQESKNVGANTWAQLIANEDLKKKVVVLSNDQYLTNSYLIPQSSPFDNHVMSAFQNEDNLLTLPQDTGTEDNPTILNSCYRKKDILLSDIRPDKRNESVELDTNPKPTVAVDPQIKLKQTTSSDESDVKRNKKFKAEVVTQKSTTEIEDFLPKRIYSRTVLRPPPKKETKNEKTTLQNRVKSQQPGLNEKNGPTPKSFTSEEFIRDPLMDIFQSDLKIGVKDKVSHLSELQQPALHLKSKNKCATENVASQPSDSLTNSINAELLVEEQNLQGATPNANDLRNKKQVNTNTKNCPPETPVECITSISKESTNDLKKTPENLPEPKLDVHLNIAELVKSRKRGASSKNERIPSPVPVKKSKSETVKSKQDSKPVTSETRTSIDLYKQELNDSLWGEKNLSDNSIDNKLGALYVLDGSKTVIAKKMKMVLLKQELDSYPQGQKSPSNGLQDKKPRSGTTPTQKPQYADAETSKSGLVDIKVDNKCNLQPTAVVPEPSQSNNSRKCNYSIDNILSKKPKFISVTLNANNGIKKTSSVSRYNEGQKELKADCPQSHPMPNNTDAIFDNLVQQGPVNKLINLKVTPDNKLKPERKSSPFLKSGAQNEKSPNNTVIKPCSRSNELREMNNVRGEQSTSPLTKLYDKNEDLNDIGKVKISSPSVKQQSRNSSENMKTSVHWTHRWVRDGSGAGRSSDRDGQLDYGKPRSSDRDGQLDYGKPRSNDRDGQLDYGKPRSDDRDGQLDYGKPRSNDRDGQLDYGKPRSSDRDGQLDYGKPKSSHNPLRNQKERDRREADHNRRRAGYHSEHIRGREGHHHHQGHNRVKAHYSDQGRIRSHPDSSTRSSTVSGSYYKNRAATVAHTEPQQGRDQPSTSGSHSSSPFKKQDYKLSQERLKLLNEIGGRMMKNLGSESKAEEKYLWLDKIREWVPDSSYLLPSNATQFIPQAKRPPDGLQILEELFNL</sequence>
<organism evidence="2 3">
    <name type="scientific">Exocentrus adspersus</name>
    <dbReference type="NCBI Taxonomy" id="1586481"/>
    <lineage>
        <taxon>Eukaryota</taxon>
        <taxon>Metazoa</taxon>
        <taxon>Ecdysozoa</taxon>
        <taxon>Arthropoda</taxon>
        <taxon>Hexapoda</taxon>
        <taxon>Insecta</taxon>
        <taxon>Pterygota</taxon>
        <taxon>Neoptera</taxon>
        <taxon>Endopterygota</taxon>
        <taxon>Coleoptera</taxon>
        <taxon>Polyphaga</taxon>
        <taxon>Cucujiformia</taxon>
        <taxon>Chrysomeloidea</taxon>
        <taxon>Cerambycidae</taxon>
        <taxon>Lamiinae</taxon>
        <taxon>Acanthocinini</taxon>
        <taxon>Exocentrus</taxon>
    </lineage>
</organism>
<gene>
    <name evidence="2" type="ORF">NQ315_000814</name>
</gene>
<feature type="region of interest" description="Disordered" evidence="1">
    <location>
        <begin position="2171"/>
        <end position="2276"/>
    </location>
</feature>
<feature type="compositionally biased region" description="Basic and acidic residues" evidence="1">
    <location>
        <begin position="4178"/>
        <end position="4189"/>
    </location>
</feature>
<feature type="compositionally biased region" description="Polar residues" evidence="1">
    <location>
        <begin position="4052"/>
        <end position="4072"/>
    </location>
</feature>
<feature type="compositionally biased region" description="Polar residues" evidence="1">
    <location>
        <begin position="3836"/>
        <end position="3846"/>
    </location>
</feature>
<feature type="compositionally biased region" description="Polar residues" evidence="1">
    <location>
        <begin position="3575"/>
        <end position="3585"/>
    </location>
</feature>
<feature type="compositionally biased region" description="Basic and acidic residues" evidence="1">
    <location>
        <begin position="4087"/>
        <end position="4163"/>
    </location>
</feature>
<dbReference type="Proteomes" id="UP001159042">
    <property type="component" value="Unassembled WGS sequence"/>
</dbReference>
<feature type="compositionally biased region" description="Basic and acidic residues" evidence="1">
    <location>
        <begin position="42"/>
        <end position="57"/>
    </location>
</feature>
<feature type="compositionally biased region" description="Basic and acidic residues" evidence="1">
    <location>
        <begin position="4219"/>
        <end position="4232"/>
    </location>
</feature>
<feature type="compositionally biased region" description="Basic residues" evidence="1">
    <location>
        <begin position="4205"/>
        <end position="4218"/>
    </location>
</feature>
<evidence type="ECO:0000313" key="2">
    <source>
        <dbReference type="EMBL" id="KAJ8924663.1"/>
    </source>
</evidence>
<feature type="compositionally biased region" description="Polar residues" evidence="1">
    <location>
        <begin position="207"/>
        <end position="228"/>
    </location>
</feature>
<feature type="compositionally biased region" description="Basic and acidic residues" evidence="1">
    <location>
        <begin position="1547"/>
        <end position="1560"/>
    </location>
</feature>
<feature type="compositionally biased region" description="Basic and acidic residues" evidence="1">
    <location>
        <begin position="1528"/>
        <end position="1537"/>
    </location>
</feature>
<feature type="region of interest" description="Disordered" evidence="1">
    <location>
        <begin position="2511"/>
        <end position="2537"/>
    </location>
</feature>
<name>A0AAV8WE93_9CUCU</name>
<feature type="region of interest" description="Disordered" evidence="1">
    <location>
        <begin position="385"/>
        <end position="458"/>
    </location>
</feature>
<feature type="compositionally biased region" description="Acidic residues" evidence="1">
    <location>
        <begin position="143"/>
        <end position="152"/>
    </location>
</feature>
<feature type="compositionally biased region" description="Polar residues" evidence="1">
    <location>
        <begin position="3674"/>
        <end position="3692"/>
    </location>
</feature>
<feature type="region of interest" description="Disordered" evidence="1">
    <location>
        <begin position="3555"/>
        <end position="3598"/>
    </location>
</feature>
<evidence type="ECO:0008006" key="4">
    <source>
        <dbReference type="Google" id="ProtNLM"/>
    </source>
</evidence>
<feature type="compositionally biased region" description="Basic and acidic residues" evidence="1">
    <location>
        <begin position="1499"/>
        <end position="1510"/>
    </location>
</feature>
<feature type="compositionally biased region" description="Basic and acidic residues" evidence="1">
    <location>
        <begin position="169"/>
        <end position="198"/>
    </location>
</feature>
<feature type="region of interest" description="Disordered" evidence="1">
    <location>
        <begin position="2680"/>
        <end position="2705"/>
    </location>
</feature>
<feature type="region of interest" description="Disordered" evidence="1">
    <location>
        <begin position="3674"/>
        <end position="3695"/>
    </location>
</feature>
<feature type="region of interest" description="Disordered" evidence="1">
    <location>
        <begin position="42"/>
        <end position="81"/>
    </location>
</feature>
<feature type="compositionally biased region" description="Basic and acidic residues" evidence="1">
    <location>
        <begin position="2527"/>
        <end position="2537"/>
    </location>
</feature>
<evidence type="ECO:0000256" key="1">
    <source>
        <dbReference type="SAM" id="MobiDB-lite"/>
    </source>
</evidence>
<feature type="compositionally biased region" description="Polar residues" evidence="1">
    <location>
        <begin position="1472"/>
        <end position="1482"/>
    </location>
</feature>
<feature type="compositionally biased region" description="Low complexity" evidence="1">
    <location>
        <begin position="4233"/>
        <end position="4242"/>
    </location>
</feature>